<protein>
    <submittedName>
        <fullName evidence="2">Uncharacterized protein</fullName>
    </submittedName>
</protein>
<keyword evidence="3" id="KW-1185">Reference proteome</keyword>
<gene>
    <name evidence="2" type="ORF">CMUS01_11989</name>
</gene>
<dbReference type="AlphaFoldDB" id="A0A8H6N3H2"/>
<sequence length="194" mass="21062">MVPASWEHGQSDKTLFTCRIMLQIARELPEASALFALLDSGHSRTVYSAESATVGHMGDWASGRSNTTSANVDRAAVRVKLEKCGASGTGLPAVDSRRPRRLACSNPNGSTVVPNASTFVKLSQVVDLHYSRGGGGKEPWVVFSGQELATRASEIFKLNRHLDKDSAARDGDMTHTRPHQRLDSRPPRKKAARP</sequence>
<feature type="compositionally biased region" description="Basic and acidic residues" evidence="1">
    <location>
        <begin position="164"/>
        <end position="186"/>
    </location>
</feature>
<accession>A0A8H6N3H2</accession>
<evidence type="ECO:0000256" key="1">
    <source>
        <dbReference type="SAM" id="MobiDB-lite"/>
    </source>
</evidence>
<name>A0A8H6N3H2_9PEZI</name>
<evidence type="ECO:0000313" key="3">
    <source>
        <dbReference type="Proteomes" id="UP000639643"/>
    </source>
</evidence>
<dbReference type="EMBL" id="WIGM01000642">
    <property type="protein sequence ID" value="KAF6818075.1"/>
    <property type="molecule type" value="Genomic_DNA"/>
</dbReference>
<dbReference type="Proteomes" id="UP000639643">
    <property type="component" value="Unassembled WGS sequence"/>
</dbReference>
<proteinExistence type="predicted"/>
<feature type="region of interest" description="Disordered" evidence="1">
    <location>
        <begin position="164"/>
        <end position="194"/>
    </location>
</feature>
<comment type="caution">
    <text evidence="2">The sequence shown here is derived from an EMBL/GenBank/DDBJ whole genome shotgun (WGS) entry which is preliminary data.</text>
</comment>
<evidence type="ECO:0000313" key="2">
    <source>
        <dbReference type="EMBL" id="KAF6818075.1"/>
    </source>
</evidence>
<organism evidence="2 3">
    <name type="scientific">Colletotrichum musicola</name>
    <dbReference type="NCBI Taxonomy" id="2175873"/>
    <lineage>
        <taxon>Eukaryota</taxon>
        <taxon>Fungi</taxon>
        <taxon>Dikarya</taxon>
        <taxon>Ascomycota</taxon>
        <taxon>Pezizomycotina</taxon>
        <taxon>Sordariomycetes</taxon>
        <taxon>Hypocreomycetidae</taxon>
        <taxon>Glomerellales</taxon>
        <taxon>Glomerellaceae</taxon>
        <taxon>Colletotrichum</taxon>
        <taxon>Colletotrichum orchidearum species complex</taxon>
    </lineage>
</organism>
<reference evidence="2" key="1">
    <citation type="journal article" date="2020" name="Phytopathology">
        <title>Genome Sequence Resources of Colletotrichum truncatum, C. plurivorum, C. musicola, and C. sojae: Four Species Pathogenic to Soybean (Glycine max).</title>
        <authorList>
            <person name="Rogerio F."/>
            <person name="Boufleur T.R."/>
            <person name="Ciampi-Guillardi M."/>
            <person name="Sukno S.A."/>
            <person name="Thon M.R."/>
            <person name="Massola Junior N.S."/>
            <person name="Baroncelli R."/>
        </authorList>
    </citation>
    <scope>NUCLEOTIDE SEQUENCE</scope>
    <source>
        <strain evidence="2">LFN0074</strain>
    </source>
</reference>